<gene>
    <name evidence="2" type="ordered locus">P9303_16441</name>
</gene>
<dbReference type="KEGG" id="pmf:P9303_16441"/>
<name>A2CA78_PROM3</name>
<dbReference type="Proteomes" id="UP000002274">
    <property type="component" value="Chromosome"/>
</dbReference>
<sequence>MQRQPSRSINSDSNEKILIFFRISWQQKGSKAKNASASGKVPLKADPSLAQY</sequence>
<dbReference type="EMBL" id="CP000554">
    <property type="protein sequence ID" value="ABM78388.1"/>
    <property type="molecule type" value="Genomic_DNA"/>
</dbReference>
<evidence type="ECO:0000313" key="2">
    <source>
        <dbReference type="EMBL" id="ABM78388.1"/>
    </source>
</evidence>
<reference evidence="2 3" key="1">
    <citation type="journal article" date="2007" name="PLoS Genet.">
        <title>Patterns and implications of gene gain and loss in the evolution of Prochlorococcus.</title>
        <authorList>
            <person name="Kettler G.C."/>
            <person name="Martiny A.C."/>
            <person name="Huang K."/>
            <person name="Zucker J."/>
            <person name="Coleman M.L."/>
            <person name="Rodrigue S."/>
            <person name="Chen F."/>
            <person name="Lapidus A."/>
            <person name="Ferriera S."/>
            <person name="Johnson J."/>
            <person name="Steglich C."/>
            <person name="Church G.M."/>
            <person name="Richardson P."/>
            <person name="Chisholm S.W."/>
        </authorList>
    </citation>
    <scope>NUCLEOTIDE SEQUENCE [LARGE SCALE GENOMIC DNA]</scope>
    <source>
        <strain evidence="2 3">MIT 9303</strain>
    </source>
</reference>
<evidence type="ECO:0000313" key="3">
    <source>
        <dbReference type="Proteomes" id="UP000002274"/>
    </source>
</evidence>
<dbReference type="AlphaFoldDB" id="A2CA78"/>
<protein>
    <submittedName>
        <fullName evidence="2">Uncharacterized protein</fullName>
    </submittedName>
</protein>
<evidence type="ECO:0000256" key="1">
    <source>
        <dbReference type="SAM" id="MobiDB-lite"/>
    </source>
</evidence>
<dbReference type="HOGENOM" id="CLU_3083503_0_0_3"/>
<feature type="region of interest" description="Disordered" evidence="1">
    <location>
        <begin position="29"/>
        <end position="52"/>
    </location>
</feature>
<organism evidence="2 3">
    <name type="scientific">Prochlorococcus marinus (strain MIT 9303)</name>
    <dbReference type="NCBI Taxonomy" id="59922"/>
    <lineage>
        <taxon>Bacteria</taxon>
        <taxon>Bacillati</taxon>
        <taxon>Cyanobacteriota</taxon>
        <taxon>Cyanophyceae</taxon>
        <taxon>Synechococcales</taxon>
        <taxon>Prochlorococcaceae</taxon>
        <taxon>Prochlorococcus</taxon>
    </lineage>
</organism>
<accession>A2CA78</accession>
<proteinExistence type="predicted"/>